<dbReference type="InterPro" id="IPR036915">
    <property type="entry name" value="Cyclin-like_sf"/>
</dbReference>
<evidence type="ECO:0000256" key="1">
    <source>
        <dbReference type="ARBA" id="ARBA00023127"/>
    </source>
</evidence>
<organism evidence="3 4">
    <name type="scientific">Macrostomum lignano</name>
    <dbReference type="NCBI Taxonomy" id="282301"/>
    <lineage>
        <taxon>Eukaryota</taxon>
        <taxon>Metazoa</taxon>
        <taxon>Spiralia</taxon>
        <taxon>Lophotrochozoa</taxon>
        <taxon>Platyhelminthes</taxon>
        <taxon>Rhabditophora</taxon>
        <taxon>Macrostomorpha</taxon>
        <taxon>Macrostomida</taxon>
        <taxon>Macrostomidae</taxon>
        <taxon>Macrostomum</taxon>
    </lineage>
</organism>
<keyword evidence="2" id="KW-0472">Membrane</keyword>
<keyword evidence="2" id="KW-1133">Transmembrane helix</keyword>
<dbReference type="PANTHER" id="PTHR10026">
    <property type="entry name" value="CYCLIN"/>
    <property type="match status" value="1"/>
</dbReference>
<keyword evidence="2" id="KW-0812">Transmembrane</keyword>
<sequence length="271" mass="30141">FSATDALLVLGRRRSCSTRPLIGTAWSRQTESKYRLRRRPSLSCNAAKTWGSHVQTIATGIVFFHRFYMAHSFKKYDRYVRRPKLCRDLVRSVQKHLDERTFAAHFASQTQGRSPAELVMQTEALMLRTLKFDFIVEHPYKHLLEMGRRLRGSRRKSARLFAARLGIPCSGSPVLQWSPRSSPAPCCTSAACAAASYSGLGGPLRSQRQVGSSSCPGSGRAFPVIERICHRILDMYQSNNSAGSVPAAVAIATVTIIIANSIGNGRKRRRS</sequence>
<dbReference type="AlphaFoldDB" id="A0A1I8FEY5"/>
<evidence type="ECO:0000256" key="2">
    <source>
        <dbReference type="SAM" id="Phobius"/>
    </source>
</evidence>
<dbReference type="Proteomes" id="UP000095280">
    <property type="component" value="Unplaced"/>
</dbReference>
<evidence type="ECO:0000313" key="3">
    <source>
        <dbReference type="Proteomes" id="UP000095280"/>
    </source>
</evidence>
<dbReference type="WBParaSite" id="maker-unitig_32168-snap-gene-0.2-mRNA-1">
    <property type="protein sequence ID" value="maker-unitig_32168-snap-gene-0.2-mRNA-1"/>
    <property type="gene ID" value="maker-unitig_32168-snap-gene-0.2"/>
</dbReference>
<dbReference type="InterPro" id="IPR043198">
    <property type="entry name" value="Cyclin/Ssn8"/>
</dbReference>
<dbReference type="Gene3D" id="1.10.472.10">
    <property type="entry name" value="Cyclin-like"/>
    <property type="match status" value="1"/>
</dbReference>
<keyword evidence="3" id="KW-1185">Reference proteome</keyword>
<feature type="transmembrane region" description="Helical" evidence="2">
    <location>
        <begin position="245"/>
        <end position="263"/>
    </location>
</feature>
<dbReference type="SUPFAM" id="SSF47954">
    <property type="entry name" value="Cyclin-like"/>
    <property type="match status" value="1"/>
</dbReference>
<proteinExistence type="predicted"/>
<name>A0A1I8FEY5_9PLAT</name>
<dbReference type="GO" id="GO:0006357">
    <property type="term" value="P:regulation of transcription by RNA polymerase II"/>
    <property type="evidence" value="ECO:0007669"/>
    <property type="project" value="InterPro"/>
</dbReference>
<evidence type="ECO:0000313" key="4">
    <source>
        <dbReference type="WBParaSite" id="maker-unitig_32168-snap-gene-0.2-mRNA-1"/>
    </source>
</evidence>
<reference evidence="4" key="1">
    <citation type="submission" date="2016-11" db="UniProtKB">
        <authorList>
            <consortium name="WormBaseParasite"/>
        </authorList>
    </citation>
    <scope>IDENTIFICATION</scope>
</reference>
<accession>A0A1I8FEY5</accession>
<keyword evidence="1" id="KW-0195">Cyclin</keyword>
<dbReference type="GO" id="GO:0016538">
    <property type="term" value="F:cyclin-dependent protein serine/threonine kinase regulator activity"/>
    <property type="evidence" value="ECO:0007669"/>
    <property type="project" value="InterPro"/>
</dbReference>
<protein>
    <submittedName>
        <fullName evidence="4">Cyclin N-terminal domain-containing protein</fullName>
    </submittedName>
</protein>